<proteinExistence type="inferred from homology"/>
<dbReference type="PANTHER" id="PTHR46696">
    <property type="entry name" value="P450, PUTATIVE (EUROFUNG)-RELATED"/>
    <property type="match status" value="1"/>
</dbReference>
<dbReference type="KEGG" id="stcm:SCMC78_32430"/>
<sequence length="411" mass="45278">MSQDMDLHTTAEDGTRSAEALITQDFVRDPHATYDWMREEGPVKLRQASGSVLWMLTRYEDARAALAEPKLHKDPRRFPNPAGGTGMGPEEPGMELLSRHMLNSDPPDHTRLRKLTTKAFTARPTEMFRPRIEELAAGLLDGFEAGQRMDVVNDYAMPLSTRVICELIGIPAADGEIFRDWYTTMTGVHPPEQVTEARQSLIRYLGDLIADKRARPADDLISNLLQARDADDLLSETEVMSMVFLLLGAGHETAISFIGTAMLSLLSEPDQLALLQKDPTLLPGAIEELLRFESPINVATFRYAAEPVEIGGVTIPAGDSVFVSIGALNRDPSKFSEPDRLEITRPATGHLAFGHGLHHCLGAPLARVEGAVAIGQLITRFPDLAPAVGREDLQWRFSLMLRCLESLPVVL</sequence>
<keyword evidence="6 7" id="KW-0503">Monooxygenase</keyword>
<dbReference type="InterPro" id="IPR017972">
    <property type="entry name" value="Cyt_P450_CS"/>
</dbReference>
<feature type="region of interest" description="Disordered" evidence="8">
    <location>
        <begin position="1"/>
        <end position="20"/>
    </location>
</feature>
<dbReference type="PANTHER" id="PTHR46696:SF1">
    <property type="entry name" value="CYTOCHROME P450 YJIB-RELATED"/>
    <property type="match status" value="1"/>
</dbReference>
<keyword evidence="3 7" id="KW-0479">Metal-binding</keyword>
<dbReference type="Pfam" id="PF00067">
    <property type="entry name" value="p450"/>
    <property type="match status" value="1"/>
</dbReference>
<dbReference type="SUPFAM" id="SSF48264">
    <property type="entry name" value="Cytochrome P450"/>
    <property type="match status" value="1"/>
</dbReference>
<comment type="similarity">
    <text evidence="1 7">Belongs to the cytochrome P450 family.</text>
</comment>
<dbReference type="GO" id="GO:0004497">
    <property type="term" value="F:monooxygenase activity"/>
    <property type="evidence" value="ECO:0007669"/>
    <property type="project" value="UniProtKB-KW"/>
</dbReference>
<dbReference type="PROSITE" id="PS00086">
    <property type="entry name" value="CYTOCHROME_P450"/>
    <property type="match status" value="1"/>
</dbReference>
<accession>A0AB33KDQ7</accession>
<dbReference type="PRINTS" id="PR00359">
    <property type="entry name" value="BP450"/>
</dbReference>
<evidence type="ECO:0000256" key="2">
    <source>
        <dbReference type="ARBA" id="ARBA00022617"/>
    </source>
</evidence>
<organism evidence="9">
    <name type="scientific">Streptomyces sp. CMC78</name>
    <dbReference type="NCBI Taxonomy" id="3231512"/>
    <lineage>
        <taxon>Bacteria</taxon>
        <taxon>Bacillati</taxon>
        <taxon>Actinomycetota</taxon>
        <taxon>Actinomycetes</taxon>
        <taxon>Kitasatosporales</taxon>
        <taxon>Streptomycetaceae</taxon>
        <taxon>Streptomyces</taxon>
    </lineage>
</organism>
<dbReference type="CDD" id="cd11029">
    <property type="entry name" value="CYP107-like"/>
    <property type="match status" value="1"/>
</dbReference>
<dbReference type="FunFam" id="1.10.630.10:FF:000018">
    <property type="entry name" value="Cytochrome P450 monooxygenase"/>
    <property type="match status" value="1"/>
</dbReference>
<dbReference type="GO" id="GO:0020037">
    <property type="term" value="F:heme binding"/>
    <property type="evidence" value="ECO:0007669"/>
    <property type="project" value="InterPro"/>
</dbReference>
<dbReference type="AlphaFoldDB" id="A0AB33KDQ7"/>
<keyword evidence="4 7" id="KW-0560">Oxidoreductase</keyword>
<evidence type="ECO:0000256" key="1">
    <source>
        <dbReference type="ARBA" id="ARBA00010617"/>
    </source>
</evidence>
<dbReference type="GO" id="GO:0005506">
    <property type="term" value="F:iron ion binding"/>
    <property type="evidence" value="ECO:0007669"/>
    <property type="project" value="InterPro"/>
</dbReference>
<name>A0AB33KDQ7_9ACTN</name>
<keyword evidence="2 7" id="KW-0349">Heme</keyword>
<evidence type="ECO:0000256" key="6">
    <source>
        <dbReference type="ARBA" id="ARBA00023033"/>
    </source>
</evidence>
<dbReference type="InterPro" id="IPR002397">
    <property type="entry name" value="Cyt_P450_B"/>
</dbReference>
<dbReference type="RefSeq" id="WP_319597873.1">
    <property type="nucleotide sequence ID" value="NZ_AP035884.1"/>
</dbReference>
<dbReference type="Gene3D" id="1.10.630.10">
    <property type="entry name" value="Cytochrome P450"/>
    <property type="match status" value="1"/>
</dbReference>
<evidence type="ECO:0000256" key="4">
    <source>
        <dbReference type="ARBA" id="ARBA00023002"/>
    </source>
</evidence>
<keyword evidence="5 7" id="KW-0408">Iron</keyword>
<dbReference type="EMBL" id="AP035884">
    <property type="protein sequence ID" value="BFP53436.1"/>
    <property type="molecule type" value="Genomic_DNA"/>
</dbReference>
<dbReference type="GO" id="GO:0016705">
    <property type="term" value="F:oxidoreductase activity, acting on paired donors, with incorporation or reduction of molecular oxygen"/>
    <property type="evidence" value="ECO:0007669"/>
    <property type="project" value="InterPro"/>
</dbReference>
<protein>
    <submittedName>
        <fullName evidence="9">Cytochrome P450</fullName>
    </submittedName>
</protein>
<evidence type="ECO:0000256" key="5">
    <source>
        <dbReference type="ARBA" id="ARBA00023004"/>
    </source>
</evidence>
<evidence type="ECO:0000313" key="9">
    <source>
        <dbReference type="EMBL" id="BFP53436.1"/>
    </source>
</evidence>
<evidence type="ECO:0000256" key="7">
    <source>
        <dbReference type="RuleBase" id="RU000461"/>
    </source>
</evidence>
<feature type="compositionally biased region" description="Basic and acidic residues" evidence="8">
    <location>
        <begin position="1"/>
        <end position="16"/>
    </location>
</feature>
<dbReference type="InterPro" id="IPR001128">
    <property type="entry name" value="Cyt_P450"/>
</dbReference>
<reference evidence="9" key="1">
    <citation type="submission" date="2024-07" db="EMBL/GenBank/DDBJ databases">
        <title>Complete genome sequences of cellulolytic bacteria, Kitasatospora sp. CMC57 and Streptomyces sp. CMC78, isolated from Japanese agricultural soil.</title>
        <authorList>
            <person name="Hashimoto T."/>
            <person name="Ito M."/>
            <person name="Iwamoto M."/>
            <person name="Fukahori D."/>
            <person name="Shoda T."/>
            <person name="Sakoda M."/>
            <person name="Morohoshi T."/>
            <person name="Mitsuboshi M."/>
            <person name="Nishizawa T."/>
        </authorList>
    </citation>
    <scope>NUCLEOTIDE SEQUENCE</scope>
    <source>
        <strain evidence="9">CMC78</strain>
    </source>
</reference>
<evidence type="ECO:0000256" key="3">
    <source>
        <dbReference type="ARBA" id="ARBA00022723"/>
    </source>
</evidence>
<gene>
    <name evidence="9" type="ORF">SCMC78_32430</name>
</gene>
<dbReference type="InterPro" id="IPR036396">
    <property type="entry name" value="Cyt_P450_sf"/>
</dbReference>
<evidence type="ECO:0000256" key="8">
    <source>
        <dbReference type="SAM" id="MobiDB-lite"/>
    </source>
</evidence>